<gene>
    <name evidence="3" type="ORF">SAMN02745751_01065</name>
</gene>
<feature type="domain" description="Phosphomevalonate dehydratase small subunit-like" evidence="2">
    <location>
        <begin position="29"/>
        <end position="105"/>
    </location>
</feature>
<dbReference type="EMBL" id="FQZL01000007">
    <property type="protein sequence ID" value="SHI80472.1"/>
    <property type="molecule type" value="Genomic_DNA"/>
</dbReference>
<dbReference type="Pfam" id="PF01989">
    <property type="entry name" value="AcnX_swivel_put"/>
    <property type="match status" value="1"/>
</dbReference>
<evidence type="ECO:0000256" key="1">
    <source>
        <dbReference type="ARBA" id="ARBA00023239"/>
    </source>
</evidence>
<evidence type="ECO:0000313" key="3">
    <source>
        <dbReference type="EMBL" id="SHI80472.1"/>
    </source>
</evidence>
<name>A0A1M6E4R4_9FIRM</name>
<sequence>MKKDIKCRMISEGVSEGNVIVSEDAVCFYLVEPETGVVVEKNHSLEGKSIAGKILVMPSGKGSSVVQADGLFKLAKHDNAPLGIIVEYPDPVLVSGAIVMEIPMVDSVDSEFYEMIKSSEHIELNADKELITFK</sequence>
<dbReference type="InterPro" id="IPR002840">
    <property type="entry name" value="PMDh-S-like_dom"/>
</dbReference>
<dbReference type="SUPFAM" id="SSF52016">
    <property type="entry name" value="LeuD/IlvD-like"/>
    <property type="match status" value="1"/>
</dbReference>
<dbReference type="GO" id="GO:0016829">
    <property type="term" value="F:lyase activity"/>
    <property type="evidence" value="ECO:0007669"/>
    <property type="project" value="UniProtKB-KW"/>
</dbReference>
<evidence type="ECO:0000259" key="2">
    <source>
        <dbReference type="Pfam" id="PF01989"/>
    </source>
</evidence>
<dbReference type="OrthoDB" id="9815264at2"/>
<dbReference type="PANTHER" id="PTHR36577">
    <property type="entry name" value="DUF521 DOMAIN PROTEIN (AFU_ORTHOLOGUE AFUA_6G00490)"/>
    <property type="match status" value="1"/>
</dbReference>
<evidence type="ECO:0000313" key="4">
    <source>
        <dbReference type="Proteomes" id="UP000184052"/>
    </source>
</evidence>
<proteinExistence type="predicted"/>
<dbReference type="PIRSF" id="PIRSF004966">
    <property type="entry name" value="UCP004966"/>
    <property type="match status" value="1"/>
</dbReference>
<accession>A0A1M6E4R4</accession>
<keyword evidence="1" id="KW-0456">Lyase</keyword>
<dbReference type="PANTHER" id="PTHR36577:SF3">
    <property type="entry name" value="DUF521 DOMAIN PROTEIN (AFU_ORTHOLOGUE AFUA_6G00490)"/>
    <property type="match status" value="1"/>
</dbReference>
<protein>
    <submittedName>
        <fullName evidence="3">Predicted aconitase subunit 2</fullName>
    </submittedName>
</protein>
<dbReference type="STRING" id="1121476.SAMN02745751_01065"/>
<dbReference type="Gene3D" id="3.50.30.10">
    <property type="entry name" value="Phosphohistidine domain"/>
    <property type="match status" value="1"/>
</dbReference>
<dbReference type="AlphaFoldDB" id="A0A1M6E4R4"/>
<reference evidence="3 4" key="1">
    <citation type="submission" date="2016-11" db="EMBL/GenBank/DDBJ databases">
        <authorList>
            <person name="Jaros S."/>
            <person name="Januszkiewicz K."/>
            <person name="Wedrychowicz H."/>
        </authorList>
    </citation>
    <scope>NUCLEOTIDE SEQUENCE [LARGE SCALE GENOMIC DNA]</scope>
    <source>
        <strain evidence="3 4">DSM 17477</strain>
    </source>
</reference>
<keyword evidence="4" id="KW-1185">Reference proteome</keyword>
<organism evidence="3 4">
    <name type="scientific">Dethiosulfatibacter aminovorans DSM 17477</name>
    <dbReference type="NCBI Taxonomy" id="1121476"/>
    <lineage>
        <taxon>Bacteria</taxon>
        <taxon>Bacillati</taxon>
        <taxon>Bacillota</taxon>
        <taxon>Tissierellia</taxon>
        <taxon>Dethiosulfatibacter</taxon>
    </lineage>
</organism>
<dbReference type="InterPro" id="IPR012016">
    <property type="entry name" value="PMDh-S-like"/>
</dbReference>
<dbReference type="RefSeq" id="WP_073048267.1">
    <property type="nucleotide sequence ID" value="NZ_FQZL01000007.1"/>
</dbReference>
<dbReference type="Proteomes" id="UP000184052">
    <property type="component" value="Unassembled WGS sequence"/>
</dbReference>